<keyword evidence="6" id="KW-1185">Reference proteome</keyword>
<sequence length="242" mass="26619">MSNIVIITGGSKGIGFALANKYAEEKYIVFTLSRSITENKNLKEIAIDLSDIKSATNSFTKLLEEIKELNPASITLVNNAGRLGKIGNLETIPSDDIHQSILLNTTIPLVLSGLFIDKLSETDCKKQIISISSGAATKPYSGWSVYCSSKAAIDMMTATIAQEQSELKNGVKAYGIRPGVVDTNMQTQIRNTSVSDFKNVQRFIDLKENKELYTPEFVALRIFDLDTKSKLKNGKTIDLRDS</sequence>
<evidence type="ECO:0000313" key="6">
    <source>
        <dbReference type="Proteomes" id="UP000294564"/>
    </source>
</evidence>
<proteinExistence type="predicted"/>
<protein>
    <submittedName>
        <fullName evidence="5">Benzil reductase ((S)-benzoin forming)</fullName>
    </submittedName>
</protein>
<dbReference type="PRINTS" id="PR00081">
    <property type="entry name" value="GDHRDH"/>
</dbReference>
<dbReference type="Proteomes" id="UP000294564">
    <property type="component" value="Unassembled WGS sequence"/>
</dbReference>
<dbReference type="PANTHER" id="PTHR44085">
    <property type="entry name" value="SEPIAPTERIN REDUCTASE"/>
    <property type="match status" value="1"/>
</dbReference>
<evidence type="ECO:0000256" key="3">
    <source>
        <dbReference type="ARBA" id="ARBA00022857"/>
    </source>
</evidence>
<organism evidence="5 6">
    <name type="scientific">Tenacibaculum skagerrakense</name>
    <dbReference type="NCBI Taxonomy" id="186571"/>
    <lineage>
        <taxon>Bacteria</taxon>
        <taxon>Pseudomonadati</taxon>
        <taxon>Bacteroidota</taxon>
        <taxon>Flavobacteriia</taxon>
        <taxon>Flavobacteriales</taxon>
        <taxon>Flavobacteriaceae</taxon>
        <taxon>Tenacibaculum</taxon>
    </lineage>
</organism>
<comment type="caution">
    <text evidence="5">The sequence shown here is derived from an EMBL/GenBank/DDBJ whole genome shotgun (WGS) entry which is preliminary data.</text>
</comment>
<dbReference type="Gene3D" id="3.40.50.720">
    <property type="entry name" value="NAD(P)-binding Rossmann-like Domain"/>
    <property type="match status" value="1"/>
</dbReference>
<keyword evidence="2" id="KW-0963">Cytoplasm</keyword>
<evidence type="ECO:0000256" key="4">
    <source>
        <dbReference type="ARBA" id="ARBA00023002"/>
    </source>
</evidence>
<reference evidence="5 6" key="1">
    <citation type="submission" date="2019-03" db="EMBL/GenBank/DDBJ databases">
        <title>Genomic Encyclopedia of Type Strains, Phase IV (KMG-IV): sequencing the most valuable type-strain genomes for metagenomic binning, comparative biology and taxonomic classification.</title>
        <authorList>
            <person name="Goeker M."/>
        </authorList>
    </citation>
    <scope>NUCLEOTIDE SEQUENCE [LARGE SCALE GENOMIC DNA]</scope>
    <source>
        <strain evidence="5 6">DSM 14836</strain>
    </source>
</reference>
<dbReference type="GO" id="GO:0006729">
    <property type="term" value="P:tetrahydrobiopterin biosynthetic process"/>
    <property type="evidence" value="ECO:0007669"/>
    <property type="project" value="TreeGrafter"/>
</dbReference>
<evidence type="ECO:0000256" key="2">
    <source>
        <dbReference type="ARBA" id="ARBA00022490"/>
    </source>
</evidence>
<dbReference type="InterPro" id="IPR036291">
    <property type="entry name" value="NAD(P)-bd_dom_sf"/>
</dbReference>
<dbReference type="AlphaFoldDB" id="A0A4R2NVX4"/>
<evidence type="ECO:0000313" key="5">
    <source>
        <dbReference type="EMBL" id="TCP25748.1"/>
    </source>
</evidence>
<dbReference type="InterPro" id="IPR051721">
    <property type="entry name" value="Biopterin_syn/organic_redct"/>
</dbReference>
<dbReference type="SUPFAM" id="SSF51735">
    <property type="entry name" value="NAD(P)-binding Rossmann-fold domains"/>
    <property type="match status" value="1"/>
</dbReference>
<dbReference type="InterPro" id="IPR020904">
    <property type="entry name" value="Sc_DH/Rdtase_CS"/>
</dbReference>
<dbReference type="EMBL" id="SLXM01000003">
    <property type="protein sequence ID" value="TCP25748.1"/>
    <property type="molecule type" value="Genomic_DNA"/>
</dbReference>
<gene>
    <name evidence="5" type="ORF">EV195_103107</name>
</gene>
<name>A0A4R2NVX4_9FLAO</name>
<dbReference type="InterPro" id="IPR002347">
    <property type="entry name" value="SDR_fam"/>
</dbReference>
<evidence type="ECO:0000256" key="1">
    <source>
        <dbReference type="ARBA" id="ARBA00004496"/>
    </source>
</evidence>
<dbReference type="PROSITE" id="PS00061">
    <property type="entry name" value="ADH_SHORT"/>
    <property type="match status" value="1"/>
</dbReference>
<keyword evidence="4" id="KW-0560">Oxidoreductase</keyword>
<dbReference type="GO" id="GO:0005737">
    <property type="term" value="C:cytoplasm"/>
    <property type="evidence" value="ECO:0007669"/>
    <property type="project" value="UniProtKB-SubCell"/>
</dbReference>
<comment type="subcellular location">
    <subcellularLocation>
        <location evidence="1">Cytoplasm</location>
    </subcellularLocation>
</comment>
<dbReference type="PANTHER" id="PTHR44085:SF2">
    <property type="entry name" value="SEPIAPTERIN REDUCTASE"/>
    <property type="match status" value="1"/>
</dbReference>
<keyword evidence="3" id="KW-0521">NADP</keyword>
<dbReference type="RefSeq" id="WP_165915696.1">
    <property type="nucleotide sequence ID" value="NZ_SLXM01000003.1"/>
</dbReference>
<dbReference type="GO" id="GO:0004757">
    <property type="term" value="F:sepiapterin reductase (NADP+) activity"/>
    <property type="evidence" value="ECO:0007669"/>
    <property type="project" value="TreeGrafter"/>
</dbReference>
<accession>A0A4R2NVX4</accession>
<dbReference type="Pfam" id="PF00106">
    <property type="entry name" value="adh_short"/>
    <property type="match status" value="1"/>
</dbReference>